<protein>
    <submittedName>
        <fullName evidence="1">Uncharacterized protein</fullName>
    </submittedName>
</protein>
<keyword evidence="2" id="KW-1185">Reference proteome</keyword>
<evidence type="ECO:0000313" key="2">
    <source>
        <dbReference type="Proteomes" id="UP000198406"/>
    </source>
</evidence>
<accession>A0A1Z5K4W3</accession>
<dbReference type="Proteomes" id="UP000198406">
    <property type="component" value="Unassembled WGS sequence"/>
</dbReference>
<sequence>MNNGSSHDDVTLGNAISLLPTGTGIEFLRIQKHASVVVTFIRHLLEKTYYSIISSAITAIGNTPNAYSEGRS</sequence>
<dbReference type="AlphaFoldDB" id="A0A1Z5K4W3"/>
<evidence type="ECO:0000313" key="1">
    <source>
        <dbReference type="EMBL" id="GAX21290.1"/>
    </source>
</evidence>
<gene>
    <name evidence="1" type="ORF">FisN_1Lu121</name>
</gene>
<reference evidence="1 2" key="1">
    <citation type="journal article" date="2015" name="Plant Cell">
        <title>Oil accumulation by the oleaginous diatom Fistulifera solaris as revealed by the genome and transcriptome.</title>
        <authorList>
            <person name="Tanaka T."/>
            <person name="Maeda Y."/>
            <person name="Veluchamy A."/>
            <person name="Tanaka M."/>
            <person name="Abida H."/>
            <person name="Marechal E."/>
            <person name="Bowler C."/>
            <person name="Muto M."/>
            <person name="Sunaga Y."/>
            <person name="Tanaka M."/>
            <person name="Yoshino T."/>
            <person name="Taniguchi T."/>
            <person name="Fukuda Y."/>
            <person name="Nemoto M."/>
            <person name="Matsumoto M."/>
            <person name="Wong P.S."/>
            <person name="Aburatani S."/>
            <person name="Fujibuchi W."/>
        </authorList>
    </citation>
    <scope>NUCLEOTIDE SEQUENCE [LARGE SCALE GENOMIC DNA]</scope>
    <source>
        <strain evidence="1 2">JPCC DA0580</strain>
    </source>
</reference>
<organism evidence="1 2">
    <name type="scientific">Fistulifera solaris</name>
    <name type="common">Oleaginous diatom</name>
    <dbReference type="NCBI Taxonomy" id="1519565"/>
    <lineage>
        <taxon>Eukaryota</taxon>
        <taxon>Sar</taxon>
        <taxon>Stramenopiles</taxon>
        <taxon>Ochrophyta</taxon>
        <taxon>Bacillariophyta</taxon>
        <taxon>Bacillariophyceae</taxon>
        <taxon>Bacillariophycidae</taxon>
        <taxon>Naviculales</taxon>
        <taxon>Naviculaceae</taxon>
        <taxon>Fistulifera</taxon>
    </lineage>
</organism>
<dbReference type="InParanoid" id="A0A1Z5K4W3"/>
<dbReference type="EMBL" id="BDSP01000162">
    <property type="protein sequence ID" value="GAX21290.1"/>
    <property type="molecule type" value="Genomic_DNA"/>
</dbReference>
<name>A0A1Z5K4W3_FISSO</name>
<proteinExistence type="predicted"/>
<comment type="caution">
    <text evidence="1">The sequence shown here is derived from an EMBL/GenBank/DDBJ whole genome shotgun (WGS) entry which is preliminary data.</text>
</comment>